<dbReference type="Proteomes" id="UP000234479">
    <property type="component" value="Unassembled WGS sequence"/>
</dbReference>
<protein>
    <submittedName>
        <fullName evidence="2">Uncharacterized protein</fullName>
    </submittedName>
</protein>
<organism evidence="2 3">
    <name type="scientific">Caulobacter zeae</name>
    <dbReference type="NCBI Taxonomy" id="2055137"/>
    <lineage>
        <taxon>Bacteria</taxon>
        <taxon>Pseudomonadati</taxon>
        <taxon>Pseudomonadota</taxon>
        <taxon>Alphaproteobacteria</taxon>
        <taxon>Caulobacterales</taxon>
        <taxon>Caulobacteraceae</taxon>
        <taxon>Caulobacter</taxon>
    </lineage>
</organism>
<gene>
    <name evidence="2" type="ORF">SGCZBJ_23585</name>
</gene>
<feature type="region of interest" description="Disordered" evidence="1">
    <location>
        <begin position="1"/>
        <end position="20"/>
    </location>
</feature>
<dbReference type="OrthoDB" id="7192947at2"/>
<evidence type="ECO:0000313" key="2">
    <source>
        <dbReference type="EMBL" id="PLR18640.1"/>
    </source>
</evidence>
<evidence type="ECO:0000313" key="3">
    <source>
        <dbReference type="Proteomes" id="UP000234479"/>
    </source>
</evidence>
<dbReference type="AlphaFoldDB" id="A0A2N5CXV3"/>
<evidence type="ECO:0000256" key="1">
    <source>
        <dbReference type="SAM" id="MobiDB-lite"/>
    </source>
</evidence>
<feature type="compositionally biased region" description="Polar residues" evidence="1">
    <location>
        <begin position="44"/>
        <end position="60"/>
    </location>
</feature>
<feature type="region of interest" description="Disordered" evidence="1">
    <location>
        <begin position="44"/>
        <end position="76"/>
    </location>
</feature>
<comment type="caution">
    <text evidence="2">The sequence shown here is derived from an EMBL/GenBank/DDBJ whole genome shotgun (WGS) entry which is preliminary data.</text>
</comment>
<reference evidence="2 3" key="1">
    <citation type="submission" date="2017-12" db="EMBL/GenBank/DDBJ databases">
        <title>The genome sequence of Caulobacter sp. 410.</title>
        <authorList>
            <person name="Gao J."/>
            <person name="Mao X."/>
            <person name="Sun J."/>
        </authorList>
    </citation>
    <scope>NUCLEOTIDE SEQUENCE [LARGE SCALE GENOMIC DNA]</scope>
    <source>
        <strain evidence="2 3">410</strain>
    </source>
</reference>
<sequence>MSTVRPTGLPAVAARPSSGAVTPAGQSRAAAFFQAAVTDATSARPTASPMTVQLQTQTEPQARRTVPPKAFTAPTEQPQKILRPGSLLNILV</sequence>
<name>A0A2N5CXV3_9CAUL</name>
<keyword evidence="3" id="KW-1185">Reference proteome</keyword>
<accession>A0A2N5CXV3</accession>
<proteinExistence type="predicted"/>
<dbReference type="RefSeq" id="WP_101720360.1">
    <property type="nucleotide sequence ID" value="NZ_PJRS01000049.1"/>
</dbReference>
<dbReference type="EMBL" id="PJRS01000049">
    <property type="protein sequence ID" value="PLR18640.1"/>
    <property type="molecule type" value="Genomic_DNA"/>
</dbReference>